<gene>
    <name evidence="2" type="ORF">UT72_C0001G0015</name>
</gene>
<reference evidence="2 3" key="1">
    <citation type="journal article" date="2015" name="Nature">
        <title>rRNA introns, odd ribosomes, and small enigmatic genomes across a large radiation of phyla.</title>
        <authorList>
            <person name="Brown C.T."/>
            <person name="Hug L.A."/>
            <person name="Thomas B.C."/>
            <person name="Sharon I."/>
            <person name="Castelle C.J."/>
            <person name="Singh A."/>
            <person name="Wilkins M.J."/>
            <person name="Williams K.H."/>
            <person name="Banfield J.F."/>
        </authorList>
    </citation>
    <scope>NUCLEOTIDE SEQUENCE [LARGE SCALE GENOMIC DNA]</scope>
</reference>
<evidence type="ECO:0008006" key="4">
    <source>
        <dbReference type="Google" id="ProtNLM"/>
    </source>
</evidence>
<keyword evidence="1" id="KW-0812">Transmembrane</keyword>
<comment type="caution">
    <text evidence="2">The sequence shown here is derived from an EMBL/GenBank/DDBJ whole genome shotgun (WGS) entry which is preliminary data.</text>
</comment>
<evidence type="ECO:0000313" key="2">
    <source>
        <dbReference type="EMBL" id="KKR39913.1"/>
    </source>
</evidence>
<sequence>MTKRETVSIFIILSLIFSASIYNFNIAIRRSRDAQRKADVRSITEAINKYQDDFGFLPASENGKIVACAPAFRPCDWGKDGVFDISDPSYPPYLEKLPIDPDSKDGVSYYYESGVKKFQVLASLEGKDEPEYDEKIEARQVNCGTKICNFGLSGGDAPLDKSVQEYEAELDEKSN</sequence>
<protein>
    <recommendedName>
        <fullName evidence="4">Type II secretion system protein GspG C-terminal domain-containing protein</fullName>
    </recommendedName>
</protein>
<keyword evidence="1" id="KW-0472">Membrane</keyword>
<proteinExistence type="predicted"/>
<organism evidence="2 3">
    <name type="scientific">Candidatus Woesebacteria bacterium GW2011_GWB1_40_101</name>
    <dbReference type="NCBI Taxonomy" id="1618575"/>
    <lineage>
        <taxon>Bacteria</taxon>
        <taxon>Candidatus Woeseibacteriota</taxon>
    </lineage>
</organism>
<dbReference type="Gene3D" id="3.30.700.10">
    <property type="entry name" value="Glycoprotein, Type 4 Pilin"/>
    <property type="match status" value="1"/>
</dbReference>
<name>A0A0G0QID3_9BACT</name>
<feature type="transmembrane region" description="Helical" evidence="1">
    <location>
        <begin position="6"/>
        <end position="28"/>
    </location>
</feature>
<evidence type="ECO:0000256" key="1">
    <source>
        <dbReference type="SAM" id="Phobius"/>
    </source>
</evidence>
<keyword evidence="1" id="KW-1133">Transmembrane helix</keyword>
<dbReference type="EMBL" id="LBXW01000001">
    <property type="protein sequence ID" value="KKR39913.1"/>
    <property type="molecule type" value="Genomic_DNA"/>
</dbReference>
<dbReference type="Proteomes" id="UP000034687">
    <property type="component" value="Unassembled WGS sequence"/>
</dbReference>
<accession>A0A0G0QID3</accession>
<evidence type="ECO:0000313" key="3">
    <source>
        <dbReference type="Proteomes" id="UP000034687"/>
    </source>
</evidence>
<dbReference type="AlphaFoldDB" id="A0A0G0QID3"/>